<dbReference type="Pfam" id="PF02018">
    <property type="entry name" value="CBM_4_9"/>
    <property type="match status" value="1"/>
</dbReference>
<dbReference type="InterPro" id="IPR043595">
    <property type="entry name" value="FaeB/C/D"/>
</dbReference>
<feature type="region of interest" description="Disordered" evidence="12">
    <location>
        <begin position="204"/>
        <end position="242"/>
    </location>
</feature>
<dbReference type="GO" id="GO:0046872">
    <property type="term" value="F:metal ion binding"/>
    <property type="evidence" value="ECO:0007669"/>
    <property type="project" value="UniProtKB-KW"/>
</dbReference>
<keyword evidence="5 11" id="KW-0479">Metal-binding</keyword>
<proteinExistence type="predicted"/>
<name>A0AAN2BJV1_9GAMM</name>
<dbReference type="Proteomes" id="UP001320119">
    <property type="component" value="Chromosome"/>
</dbReference>
<dbReference type="GO" id="GO:0009055">
    <property type="term" value="F:electron transfer activity"/>
    <property type="evidence" value="ECO:0007669"/>
    <property type="project" value="InterPro"/>
</dbReference>
<organism evidence="14 15">
    <name type="scientific">Marinagarivorans cellulosilyticus</name>
    <dbReference type="NCBI Taxonomy" id="2721545"/>
    <lineage>
        <taxon>Bacteria</taxon>
        <taxon>Pseudomonadati</taxon>
        <taxon>Pseudomonadota</taxon>
        <taxon>Gammaproteobacteria</taxon>
        <taxon>Cellvibrionales</taxon>
        <taxon>Cellvibrionaceae</taxon>
        <taxon>Marinagarivorans</taxon>
    </lineage>
</organism>
<dbReference type="SUPFAM" id="SSF53474">
    <property type="entry name" value="alpha/beta-Hydrolases"/>
    <property type="match status" value="1"/>
</dbReference>
<keyword evidence="10" id="KW-0624">Polysaccharide degradation</keyword>
<dbReference type="PANTHER" id="PTHR38050:SF2">
    <property type="entry name" value="FERULOYL ESTERASE C-RELATED"/>
    <property type="match status" value="1"/>
</dbReference>
<accession>A0AAN2BJV1</accession>
<gene>
    <name evidence="14" type="ORF">MARGE09_P1553</name>
</gene>
<feature type="domain" description="Cytochrome c" evidence="13">
    <location>
        <begin position="110"/>
        <end position="198"/>
    </location>
</feature>
<feature type="compositionally biased region" description="Polar residues" evidence="12">
    <location>
        <begin position="66"/>
        <end position="81"/>
    </location>
</feature>
<dbReference type="InterPro" id="IPR029058">
    <property type="entry name" value="AB_hydrolase_fold"/>
</dbReference>
<sequence length="663" mass="69459">MNNNKNTRISGKRHAGLHSLPAFPNSLGALKLRLIKLLLIKPLVIKPLAMAVSAITLSACVAGPTTDTSSSATNHSEATQVSSSAIAGPQSSSSVAPASAASVPVDCSAVSASQGKVAYEEESCLTCHGAVNEAAGSAPGAGGGAPLNFNNFPIVSQGGTSLNSYIANNMMNFGGGCDGDAACEATADNIATYFKSLSSEPWCDTPASSEQASSSVPASSSSSSEAPQMAAGPGTENTLLDSTGEFESGMENFTTYDHGTGDNDNSTPALTHFNWDSNGAVEITVNNVSTAPWHVQLIHDTDIRSGLMYTLCYDAVADVERDIEVDIDTPSTYTSVVGGAIDVTIGTDFQRYTHTFTGAQTASDARVLFNLGIEDGDVTFDNIGLYHGTQCNEVSMIPPPPEPGEPDPSAGCGQAPGQTGNTPIGNGNSYLVALPQNYDRNKAYPLYFDFHNTSSDGPRYSTRGDGFSRDAKNNAIFVYPTARNIGGGWGSADFQMFEPLYNRITDQFCVNKAAVFATGYSSGGDYSGMIACEHGDKVTGIAPVNPKPVGGYQVTNPEGRNCKGNVKAIIIYGNNDTVLNAYMGASGRDMAEFYRVKNGCSTNTSDMPGYPQCKTYQGCMAGAEVSYCPHNWGYGGDGASNGAGHGYPNWTTSMFWDATAEFR</sequence>
<dbReference type="GO" id="GO:0020037">
    <property type="term" value="F:heme binding"/>
    <property type="evidence" value="ECO:0007669"/>
    <property type="project" value="InterPro"/>
</dbReference>
<feature type="compositionally biased region" description="Polar residues" evidence="12">
    <location>
        <begin position="251"/>
        <end position="269"/>
    </location>
</feature>
<reference evidence="14 15" key="1">
    <citation type="journal article" date="2022" name="IScience">
        <title>An ultrasensitive nanofiber-based assay for enzymatic hydrolysis and deep-sea microbial degradation of cellulose.</title>
        <authorList>
            <person name="Tsudome M."/>
            <person name="Tachioka M."/>
            <person name="Miyazaki M."/>
            <person name="Uchimura K."/>
            <person name="Tsuda M."/>
            <person name="Takaki Y."/>
            <person name="Deguchi S."/>
        </authorList>
    </citation>
    <scope>NUCLEOTIDE SEQUENCE [LARGE SCALE GENOMIC DNA]</scope>
    <source>
        <strain evidence="14 15">GE09</strain>
    </source>
</reference>
<evidence type="ECO:0000313" key="15">
    <source>
        <dbReference type="Proteomes" id="UP001320119"/>
    </source>
</evidence>
<keyword evidence="6" id="KW-0732">Signal</keyword>
<dbReference type="InterPro" id="IPR009056">
    <property type="entry name" value="Cyt_c-like_dom"/>
</dbReference>
<keyword evidence="2" id="KW-0964">Secreted</keyword>
<feature type="region of interest" description="Disordered" evidence="12">
    <location>
        <begin position="66"/>
        <end position="87"/>
    </location>
</feature>
<evidence type="ECO:0000256" key="2">
    <source>
        <dbReference type="ARBA" id="ARBA00022525"/>
    </source>
</evidence>
<keyword evidence="9" id="KW-0119">Carbohydrate metabolism</keyword>
<evidence type="ECO:0000256" key="3">
    <source>
        <dbReference type="ARBA" id="ARBA00022617"/>
    </source>
</evidence>
<dbReference type="Gene3D" id="2.60.120.260">
    <property type="entry name" value="Galactose-binding domain-like"/>
    <property type="match status" value="1"/>
</dbReference>
<evidence type="ECO:0000256" key="11">
    <source>
        <dbReference type="PROSITE-ProRule" id="PRU00433"/>
    </source>
</evidence>
<keyword evidence="3 11" id="KW-0349">Heme</keyword>
<dbReference type="InterPro" id="IPR003305">
    <property type="entry name" value="CenC_carb-bd"/>
</dbReference>
<keyword evidence="8 11" id="KW-0408">Iron</keyword>
<dbReference type="GO" id="GO:0030600">
    <property type="term" value="F:feruloyl esterase activity"/>
    <property type="evidence" value="ECO:0007669"/>
    <property type="project" value="InterPro"/>
</dbReference>
<evidence type="ECO:0000256" key="7">
    <source>
        <dbReference type="ARBA" id="ARBA00022801"/>
    </source>
</evidence>
<evidence type="ECO:0000259" key="13">
    <source>
        <dbReference type="PROSITE" id="PS51007"/>
    </source>
</evidence>
<evidence type="ECO:0000256" key="10">
    <source>
        <dbReference type="ARBA" id="ARBA00023326"/>
    </source>
</evidence>
<evidence type="ECO:0000256" key="6">
    <source>
        <dbReference type="ARBA" id="ARBA00022729"/>
    </source>
</evidence>
<dbReference type="GO" id="GO:0016798">
    <property type="term" value="F:hydrolase activity, acting on glycosyl bonds"/>
    <property type="evidence" value="ECO:0007669"/>
    <property type="project" value="InterPro"/>
</dbReference>
<comment type="subcellular location">
    <subcellularLocation>
        <location evidence="1">Secreted</location>
    </subcellularLocation>
</comment>
<dbReference type="SUPFAM" id="SSF49785">
    <property type="entry name" value="Galactose-binding domain-like"/>
    <property type="match status" value="1"/>
</dbReference>
<dbReference type="PROSITE" id="PS51007">
    <property type="entry name" value="CYTC"/>
    <property type="match status" value="1"/>
</dbReference>
<protein>
    <submittedName>
        <fullName evidence="14">Polyhydroxybutyrate depolymerase</fullName>
    </submittedName>
</protein>
<keyword evidence="15" id="KW-1185">Reference proteome</keyword>
<dbReference type="SUPFAM" id="SSF46626">
    <property type="entry name" value="Cytochrome c"/>
    <property type="match status" value="1"/>
</dbReference>
<feature type="compositionally biased region" description="Polar residues" evidence="12">
    <location>
        <begin position="416"/>
        <end position="426"/>
    </location>
</feature>
<feature type="compositionally biased region" description="Low complexity" evidence="12">
    <location>
        <begin position="207"/>
        <end position="231"/>
    </location>
</feature>
<evidence type="ECO:0000256" key="4">
    <source>
        <dbReference type="ARBA" id="ARBA00022651"/>
    </source>
</evidence>
<feature type="region of interest" description="Disordered" evidence="12">
    <location>
        <begin position="250"/>
        <end position="269"/>
    </location>
</feature>
<dbReference type="InterPro" id="IPR036909">
    <property type="entry name" value="Cyt_c-like_dom_sf"/>
</dbReference>
<dbReference type="GO" id="GO:0045493">
    <property type="term" value="P:xylan catabolic process"/>
    <property type="evidence" value="ECO:0007669"/>
    <property type="project" value="UniProtKB-KW"/>
</dbReference>
<keyword evidence="4" id="KW-0858">Xylan degradation</keyword>
<dbReference type="KEGG" id="marq:MARGE09_P1553"/>
<dbReference type="InterPro" id="IPR008979">
    <property type="entry name" value="Galactose-bd-like_sf"/>
</dbReference>
<dbReference type="PANTHER" id="PTHR38050">
    <property type="match status" value="1"/>
</dbReference>
<evidence type="ECO:0000256" key="5">
    <source>
        <dbReference type="ARBA" id="ARBA00022723"/>
    </source>
</evidence>
<evidence type="ECO:0000256" key="1">
    <source>
        <dbReference type="ARBA" id="ARBA00004613"/>
    </source>
</evidence>
<dbReference type="AlphaFoldDB" id="A0AAN2BJV1"/>
<evidence type="ECO:0000313" key="14">
    <source>
        <dbReference type="EMBL" id="BCD97352.1"/>
    </source>
</evidence>
<dbReference type="EMBL" id="AP023086">
    <property type="protein sequence ID" value="BCD97352.1"/>
    <property type="molecule type" value="Genomic_DNA"/>
</dbReference>
<evidence type="ECO:0000256" key="9">
    <source>
        <dbReference type="ARBA" id="ARBA00023277"/>
    </source>
</evidence>
<dbReference type="Gene3D" id="3.40.50.1820">
    <property type="entry name" value="alpha/beta hydrolase"/>
    <property type="match status" value="1"/>
</dbReference>
<feature type="region of interest" description="Disordered" evidence="12">
    <location>
        <begin position="396"/>
        <end position="426"/>
    </location>
</feature>
<evidence type="ECO:0000256" key="12">
    <source>
        <dbReference type="SAM" id="MobiDB-lite"/>
    </source>
</evidence>
<dbReference type="GO" id="GO:0005576">
    <property type="term" value="C:extracellular region"/>
    <property type="evidence" value="ECO:0007669"/>
    <property type="project" value="UniProtKB-SubCell"/>
</dbReference>
<keyword evidence="7" id="KW-0378">Hydrolase</keyword>
<evidence type="ECO:0000256" key="8">
    <source>
        <dbReference type="ARBA" id="ARBA00023004"/>
    </source>
</evidence>